<sequence length="274" mass="31594">MPDAPNGRQAVERQGNGINVPSPTSRNQRNRFMPSLVRQQAATFSFGHLLMEPLFPKLAQVVLDFMKVCIIAARNNSDNTKPNSLPLKRSKDHLPFYVITGGPGVGKTTLLEELRQRGFKVVPETARQLIKAQQAIDGEALPWKNRKRYMELMFEGCKAQFEKTLHDVRTDQPVFFDRGFLDALCYAALEGLPIDQEMKSLAETRRYHPQVFILPPWKDIYHTDAQRTQDWNESVFTYNKMIQTYRGYQYDLIEVPRVTVQERADFVLESINSK</sequence>
<proteinExistence type="predicted"/>
<dbReference type="InterPro" id="IPR038727">
    <property type="entry name" value="NadR/Ttd14_AAA_dom"/>
</dbReference>
<dbReference type="SUPFAM" id="SSF52540">
    <property type="entry name" value="P-loop containing nucleoside triphosphate hydrolases"/>
    <property type="match status" value="1"/>
</dbReference>
<comment type="caution">
    <text evidence="3">The sequence shown here is derived from an EMBL/GenBank/DDBJ whole genome shotgun (WGS) entry which is preliminary data.</text>
</comment>
<evidence type="ECO:0000313" key="3">
    <source>
        <dbReference type="EMBL" id="MDF0708763.1"/>
    </source>
</evidence>
<dbReference type="RefSeq" id="WP_240905122.1">
    <property type="nucleotide sequence ID" value="NZ_JARFVA010000007.1"/>
</dbReference>
<name>A0ABT5XS90_9FLAO</name>
<feature type="domain" description="NadR/Ttd14 AAA" evidence="2">
    <location>
        <begin position="97"/>
        <end position="263"/>
    </location>
</feature>
<reference evidence="3 4" key="1">
    <citation type="submission" date="2023-03" db="EMBL/GenBank/DDBJ databases">
        <title>Muricauda XX sp. nov. and Muricauda XXX sp. nov., two novel species isolated from Okinawa Trough.</title>
        <authorList>
            <person name="Cao W."/>
            <person name="Deng X."/>
        </authorList>
    </citation>
    <scope>NUCLEOTIDE SEQUENCE [LARGE SCALE GENOMIC DNA]</scope>
    <source>
        <strain evidence="3 4">81s02</strain>
    </source>
</reference>
<protein>
    <submittedName>
        <fullName evidence="3">AAA family ATPase</fullName>
    </submittedName>
</protein>
<dbReference type="Pfam" id="PF13521">
    <property type="entry name" value="AAA_28"/>
    <property type="match status" value="1"/>
</dbReference>
<dbReference type="Gene3D" id="3.40.50.300">
    <property type="entry name" value="P-loop containing nucleotide triphosphate hydrolases"/>
    <property type="match status" value="1"/>
</dbReference>
<organism evidence="3 4">
    <name type="scientific">Flagellimonas okinawensis</name>
    <dbReference type="NCBI Taxonomy" id="3031324"/>
    <lineage>
        <taxon>Bacteria</taxon>
        <taxon>Pseudomonadati</taxon>
        <taxon>Bacteroidota</taxon>
        <taxon>Flavobacteriia</taxon>
        <taxon>Flavobacteriales</taxon>
        <taxon>Flavobacteriaceae</taxon>
        <taxon>Flagellimonas</taxon>
    </lineage>
</organism>
<evidence type="ECO:0000256" key="1">
    <source>
        <dbReference type="SAM" id="MobiDB-lite"/>
    </source>
</evidence>
<evidence type="ECO:0000313" key="4">
    <source>
        <dbReference type="Proteomes" id="UP001217083"/>
    </source>
</evidence>
<feature type="compositionally biased region" description="Polar residues" evidence="1">
    <location>
        <begin position="16"/>
        <end position="27"/>
    </location>
</feature>
<accession>A0ABT5XS90</accession>
<evidence type="ECO:0000259" key="2">
    <source>
        <dbReference type="Pfam" id="PF13521"/>
    </source>
</evidence>
<dbReference type="EMBL" id="JARFVA010000007">
    <property type="protein sequence ID" value="MDF0708763.1"/>
    <property type="molecule type" value="Genomic_DNA"/>
</dbReference>
<gene>
    <name evidence="3" type="ORF">PY091_16215</name>
</gene>
<feature type="region of interest" description="Disordered" evidence="1">
    <location>
        <begin position="1"/>
        <end position="29"/>
    </location>
</feature>
<dbReference type="InterPro" id="IPR027417">
    <property type="entry name" value="P-loop_NTPase"/>
</dbReference>
<keyword evidence="4" id="KW-1185">Reference proteome</keyword>
<dbReference type="Proteomes" id="UP001217083">
    <property type="component" value="Unassembled WGS sequence"/>
</dbReference>